<dbReference type="Proteomes" id="UP001589693">
    <property type="component" value="Unassembled WGS sequence"/>
</dbReference>
<feature type="domain" description="LamG-like jellyroll fold" evidence="5">
    <location>
        <begin position="1185"/>
        <end position="1326"/>
    </location>
</feature>
<dbReference type="PANTHER" id="PTHR46943:SF1">
    <property type="entry name" value="PENTRAXIN-RELATED PROTEIN PTX3"/>
    <property type="match status" value="1"/>
</dbReference>
<feature type="domain" description="LamG-like jellyroll fold" evidence="5">
    <location>
        <begin position="1398"/>
        <end position="1543"/>
    </location>
</feature>
<feature type="domain" description="LamG-like jellyroll fold" evidence="5">
    <location>
        <begin position="973"/>
        <end position="1111"/>
    </location>
</feature>
<dbReference type="SUPFAM" id="SSF49899">
    <property type="entry name" value="Concanavalin A-like lectins/glucanases"/>
    <property type="match status" value="4"/>
</dbReference>
<dbReference type="Gene3D" id="2.60.120.200">
    <property type="match status" value="4"/>
</dbReference>
<dbReference type="InterPro" id="IPR042837">
    <property type="entry name" value="PTX3"/>
</dbReference>
<name>A0ABV5ZXF4_9PSEU</name>
<evidence type="ECO:0000256" key="3">
    <source>
        <dbReference type="SAM" id="MobiDB-lite"/>
    </source>
</evidence>
<organism evidence="6 7">
    <name type="scientific">Allokutzneria oryzae</name>
    <dbReference type="NCBI Taxonomy" id="1378989"/>
    <lineage>
        <taxon>Bacteria</taxon>
        <taxon>Bacillati</taxon>
        <taxon>Actinomycetota</taxon>
        <taxon>Actinomycetes</taxon>
        <taxon>Pseudonocardiales</taxon>
        <taxon>Pseudonocardiaceae</taxon>
        <taxon>Allokutzneria</taxon>
    </lineage>
</organism>
<dbReference type="RefSeq" id="WP_377852879.1">
    <property type="nucleotide sequence ID" value="NZ_JBHLZU010000014.1"/>
</dbReference>
<feature type="signal peptide" evidence="4">
    <location>
        <begin position="1"/>
        <end position="21"/>
    </location>
</feature>
<gene>
    <name evidence="6" type="ORF">ACFFQA_16710</name>
</gene>
<dbReference type="Pfam" id="PF13385">
    <property type="entry name" value="Laminin_G_3"/>
    <property type="match status" value="4"/>
</dbReference>
<keyword evidence="7" id="KW-1185">Reference proteome</keyword>
<reference evidence="6 7" key="1">
    <citation type="submission" date="2024-09" db="EMBL/GenBank/DDBJ databases">
        <authorList>
            <person name="Sun Q."/>
            <person name="Mori K."/>
        </authorList>
    </citation>
    <scope>NUCLEOTIDE SEQUENCE [LARGE SCALE GENOMIC DNA]</scope>
    <source>
        <strain evidence="6 7">TBRC 7907</strain>
    </source>
</reference>
<feature type="chain" id="PRO_5046751438" evidence="4">
    <location>
        <begin position="22"/>
        <end position="1889"/>
    </location>
</feature>
<comment type="caution">
    <text evidence="6">The sequence shown here is derived from an EMBL/GenBank/DDBJ whole genome shotgun (WGS) entry which is preliminary data.</text>
</comment>
<evidence type="ECO:0000313" key="7">
    <source>
        <dbReference type="Proteomes" id="UP001589693"/>
    </source>
</evidence>
<dbReference type="InterPro" id="IPR013320">
    <property type="entry name" value="ConA-like_dom_sf"/>
</dbReference>
<evidence type="ECO:0000256" key="2">
    <source>
        <dbReference type="ARBA" id="ARBA00023157"/>
    </source>
</evidence>
<keyword evidence="1 4" id="KW-0732">Signal</keyword>
<evidence type="ECO:0000313" key="6">
    <source>
        <dbReference type="EMBL" id="MFB9905576.1"/>
    </source>
</evidence>
<sequence>MASIVLAVSVVVSGLSSGVAAATVPQRNAPVPVASDQADDERTAARAAQTRGSRVEVASRTTETTQVFANPDGSFSLEQSVLPERVRQGGKWVEVDATLVKKADGSVSPRAVAADVSFSAGGSAPLARLTNAGAEVALGWKRPLPTPTLAGDTATYAEVLAGVDLRVRATARGFAHELLVKSRQAAANPELARITFSLHTKGVRMAADAAGNIEGLDASGRRIFHASAPKMWDSAPTGAQLPKSPGAPSVTPRVEPTRVGVELGNGEVSLLPDRAMLDHAGVVYPLVIDPDFSAIAPEHSAWTLVRNSHPNDSHWNLVPRDNDERDAGVARVGHAPGWPSQYLDRSIFRFDTSALKGARINRAQFQIFQMWKHQNTCDAGQVPPVQLWLTGPIGPDTTWARQPHWARLVDEVRSTPKAGQPCGPSWVGMDAFSAAEQAANAGWNDVTLGLKATDGDENSRSDSAWKRFHVKTDGTTRLFPKLFVEFNRTPNAPHGVGTDPVLLPPCRWCGGVAYTGSERINLNAHLSDPDGGQLRAMWEIRHGGFETREQWLASNSVYSTPLDLRGLHDKTVSWNVRGNDGWIDGPMANGPQFNVDVVAPDKAPTVSASLYRADNAWHGGVDVADTFTFSANGVSDIDHFVYGFSDPPTTKVDTNALGGAASVTLTPPRDGPVDLFVQSVDRAGNRSPKSIHHFFVRAGNGPASQWSLDSSAKDDAPLGGRHGTVNGGATWGPGAVGAAIQLDGIDDDISAPNTIATDVSFSVSAWVRVERAGTGSQAALSQDGNRASGFLLQTRDGKWDFTIPGTDADDSGPNTASATASTMVQPGRWTHVAGVYDATQHKAHLYVDGALAASVPYNGNRTAAGEVRIGRAQARGAATSRWAGAIDEVRIYDRALSGAAVRSLVSRDNVQIGHWNFDETEGTTASNSVQGGTAAVLANGAKFILNGANNAAVELDGVDDHITTTGPVLRTDRSFSVSTWVKLSTSVGVHTAVSQDGVVGSGFVLQHRENAWVFGMPSTDGGSTWNAEARSPAAAVQAGTWTHLTGVYDEATKQASLYVNGVLVATGHATATPWSANGKFVIGRAWQNGATHFWPGAIDEVRVSGRALSPEEVRGIVSQDNVTAGLWKLDGNSVDSAGQGRHATLSGVPGWSAGQSSQPSSTDLAVQLDGVDDHLSAPKTVDTSKSFSVAAWVKLDRIGQWPVAVSQDGSHTSSFQLQATPDGKWSFSMFSQDVDGGGTSHVRTTSAGPAQPGVWTHLVGQYDATAKQTHIYVNGVHAGFASHTSAWNSAVGGVQVGRGMWNSRSSDYWPGSVDDVSVYSRLLFEDEIRVRAGRDLTLAHNLRLDETAGSTSADSVGSRTATLRGGASFTAGRVGNGIKLDGVDDHASTTGVDVRLDASFAVSAWAYLTAKDGQVTAVSVDGAQTSKFRLGHIRDHDQSVFGAWVFEMPESDTGSAPVTKAALSTLPTELNTWVHLVGSYDEPNKKLWLYVNGERITDGTLNTPWTGSGGLVIGRGLVAGKATQFWPGSVDDVRVYAGGLDKQRVQSLYDSYSDVGANAPAPKAVPADGLTVRDERGAIYKFVGGAPIWMPACDATCGQPAHIPNWRVDRLDHMNAVPADGTTIRDDRNRVFRFVGGAPILLDNCDIGCGTPVTISSTSVDRLDHMNPVPETGSSAKDQRGQVYVFIGGAPLRVDGCTTQCGTPVQLNNSSVDTYDHMRRTPTNGTVVRVTDTSAIDPAKVWMLAGGAVVGFATEKEFLDTSHTWDQVRRIPEKVFRLLPQRLPDGLVLRAPDAPSPTSVWLVAGGARLEFRTEQEFLDNGHKGTDVVLVPWRALSGLPKYMADGTLVKAPGDSQVWRIKGVQRSATTDTGAVQVIPVRILNSYAVATS</sequence>
<keyword evidence="2" id="KW-1015">Disulfide bond</keyword>
<proteinExistence type="predicted"/>
<evidence type="ECO:0000256" key="1">
    <source>
        <dbReference type="ARBA" id="ARBA00022729"/>
    </source>
</evidence>
<dbReference type="PANTHER" id="PTHR46943">
    <property type="entry name" value="PENTRAXIN-RELATED PROTEIN PTX3"/>
    <property type="match status" value="1"/>
</dbReference>
<accession>A0ABV5ZXF4</accession>
<protein>
    <submittedName>
        <fullName evidence="6">LamG-like jellyroll fold domain-containing protein</fullName>
    </submittedName>
</protein>
<dbReference type="InterPro" id="IPR006558">
    <property type="entry name" value="LamG-like"/>
</dbReference>
<evidence type="ECO:0000259" key="5">
    <source>
        <dbReference type="SMART" id="SM00560"/>
    </source>
</evidence>
<dbReference type="EMBL" id="JBHLZU010000014">
    <property type="protein sequence ID" value="MFB9905576.1"/>
    <property type="molecule type" value="Genomic_DNA"/>
</dbReference>
<feature type="region of interest" description="Disordered" evidence="3">
    <location>
        <begin position="234"/>
        <end position="254"/>
    </location>
</feature>
<evidence type="ECO:0000256" key="4">
    <source>
        <dbReference type="SAM" id="SignalP"/>
    </source>
</evidence>
<feature type="domain" description="LamG-like jellyroll fold" evidence="5">
    <location>
        <begin position="759"/>
        <end position="899"/>
    </location>
</feature>
<dbReference type="SMART" id="SM00560">
    <property type="entry name" value="LamGL"/>
    <property type="match status" value="4"/>
</dbReference>